<dbReference type="EMBL" id="LFQU01000005">
    <property type="protein sequence ID" value="KOO69077.1"/>
    <property type="molecule type" value="Genomic_DNA"/>
</dbReference>
<dbReference type="GO" id="GO:0008233">
    <property type="term" value="F:peptidase activity"/>
    <property type="evidence" value="ECO:0007669"/>
    <property type="project" value="UniProtKB-KW"/>
</dbReference>
<keyword evidence="1" id="KW-0378">Hydrolase</keyword>
<dbReference type="GO" id="GO:0006508">
    <property type="term" value="P:proteolysis"/>
    <property type="evidence" value="ECO:0007669"/>
    <property type="project" value="UniProtKB-KW"/>
</dbReference>
<keyword evidence="1" id="KW-0645">Protease</keyword>
<dbReference type="AlphaFoldDB" id="A0A8E1QYR0"/>
<dbReference type="RefSeq" id="WP_053397883.1">
    <property type="nucleotide sequence ID" value="NZ_LFQU01000005.1"/>
</dbReference>
<evidence type="ECO:0000313" key="2">
    <source>
        <dbReference type="Proteomes" id="UP000036951"/>
    </source>
</evidence>
<sequence>MSKQIYNQPQISVSEQIQLLKSEGLSFKDEKRAFHLLQNISMFRMKSYLKPFRQHESHQFKIGSTFEEAYNIYKFDSELRKMVCSELEKIEVSVRTQLSLIMSDAAGIYWFEDSANFRDANRHSSLLKSLDEELHRSDDDAIVAFQQNYSNKFPPSWMTFEVSSFGTLSMMYRWLNAGLSRRQVAKFYGLSDTVMESWLHSIVYVRNICAHHSRLWNRRLSINAIVPRRTNLTFIPIPSDTKKVYYVLSIILYFLQTVNPNTTFPARFKALLNKYPSIDVSAMGFPTNWELNSLWTDITTCRI</sequence>
<protein>
    <submittedName>
        <fullName evidence="1">CAAX protease</fullName>
    </submittedName>
</protein>
<dbReference type="InterPro" id="IPR011664">
    <property type="entry name" value="Abi_system_AbiD/AbiF-like"/>
</dbReference>
<dbReference type="OrthoDB" id="5363652at2"/>
<evidence type="ECO:0000313" key="1">
    <source>
        <dbReference type="EMBL" id="KOO69077.1"/>
    </source>
</evidence>
<dbReference type="Pfam" id="PF07751">
    <property type="entry name" value="Abi_2"/>
    <property type="match status" value="1"/>
</dbReference>
<comment type="caution">
    <text evidence="1">The sequence shown here is derived from an EMBL/GenBank/DDBJ whole genome shotgun (WGS) entry which is preliminary data.</text>
</comment>
<keyword evidence="2" id="KW-1185">Reference proteome</keyword>
<dbReference type="Proteomes" id="UP000036951">
    <property type="component" value="Unassembled WGS sequence"/>
</dbReference>
<proteinExistence type="predicted"/>
<name>A0A8E1QYR0_9BACT</name>
<gene>
    <name evidence="1" type="ORF">ACU52_04165</name>
</gene>
<accession>A0A8E1QYR0</accession>
<organism evidence="1 2">
    <name type="scientific">Xylanibacter rarus</name>
    <dbReference type="NCBI Taxonomy" id="1676614"/>
    <lineage>
        <taxon>Bacteria</taxon>
        <taxon>Pseudomonadati</taxon>
        <taxon>Bacteroidota</taxon>
        <taxon>Bacteroidia</taxon>
        <taxon>Bacteroidales</taxon>
        <taxon>Prevotellaceae</taxon>
        <taxon>Xylanibacter</taxon>
    </lineage>
</organism>
<reference evidence="1 2" key="1">
    <citation type="submission" date="2015-06" db="EMBL/GenBank/DDBJ databases">
        <title>Prevotella sp. 109, sp. nov., a novel member of the family Prevotellaceae isolated from human faeces.</title>
        <authorList>
            <person name="Shkoporov A.N."/>
            <person name="Chaplin A.V."/>
            <person name="Kafarskaia L.I."/>
            <person name="Efimov B.A."/>
        </authorList>
    </citation>
    <scope>NUCLEOTIDE SEQUENCE [LARGE SCALE GENOMIC DNA]</scope>
    <source>
        <strain evidence="1 2">109</strain>
    </source>
</reference>